<comment type="cofactor">
    <cofactor evidence="1">
        <name>Mg(2+)</name>
        <dbReference type="ChEBI" id="CHEBI:18420"/>
    </cofactor>
</comment>
<evidence type="ECO:0000256" key="2">
    <source>
        <dbReference type="ARBA" id="ARBA00009283"/>
    </source>
</evidence>
<keyword evidence="3" id="KW-0378">Hydrolase</keyword>
<dbReference type="AlphaFoldDB" id="A0A2J8PDH2"/>
<dbReference type="Pfam" id="PF01150">
    <property type="entry name" value="GDA1_CD39"/>
    <property type="match status" value="1"/>
</dbReference>
<evidence type="ECO:0000313" key="4">
    <source>
        <dbReference type="EMBL" id="PNI82065.1"/>
    </source>
</evidence>
<proteinExistence type="inferred from homology"/>
<evidence type="ECO:0000256" key="3">
    <source>
        <dbReference type="ARBA" id="ARBA00022801"/>
    </source>
</evidence>
<comment type="similarity">
    <text evidence="2">Belongs to the GDA1/CD39 NTPase family.</text>
</comment>
<sequence>CGAMLSPLLARSNTSQASLNGIYQSPIDFNNSEFYGFSEFFYCTEDVLRIGGRYHGPTFAKAAQLVAHK</sequence>
<dbReference type="EMBL" id="NBAG03000216">
    <property type="protein sequence ID" value="PNI82065.1"/>
    <property type="molecule type" value="Genomic_DNA"/>
</dbReference>
<accession>A0A2J8PDH2</accession>
<organism evidence="4 5">
    <name type="scientific">Pan troglodytes</name>
    <name type="common">Chimpanzee</name>
    <dbReference type="NCBI Taxonomy" id="9598"/>
    <lineage>
        <taxon>Eukaryota</taxon>
        <taxon>Metazoa</taxon>
        <taxon>Chordata</taxon>
        <taxon>Craniata</taxon>
        <taxon>Vertebrata</taxon>
        <taxon>Euteleostomi</taxon>
        <taxon>Mammalia</taxon>
        <taxon>Eutheria</taxon>
        <taxon>Euarchontoglires</taxon>
        <taxon>Primates</taxon>
        <taxon>Haplorrhini</taxon>
        <taxon>Catarrhini</taxon>
        <taxon>Hominidae</taxon>
        <taxon>Pan</taxon>
    </lineage>
</organism>
<dbReference type="Gene3D" id="3.30.420.150">
    <property type="entry name" value="Exopolyphosphatase. Domain 2"/>
    <property type="match status" value="1"/>
</dbReference>
<comment type="caution">
    <text evidence="4">The sequence shown here is derived from an EMBL/GenBank/DDBJ whole genome shotgun (WGS) entry which is preliminary data.</text>
</comment>
<name>A0A2J8PDH2_PANTR</name>
<protein>
    <submittedName>
        <fullName evidence="4">ENTPD7 isoform 2</fullName>
    </submittedName>
</protein>
<dbReference type="InterPro" id="IPR000407">
    <property type="entry name" value="GDA1_CD39_NTPase"/>
</dbReference>
<evidence type="ECO:0000256" key="1">
    <source>
        <dbReference type="ARBA" id="ARBA00001946"/>
    </source>
</evidence>
<reference evidence="4 5" key="1">
    <citation type="submission" date="2017-12" db="EMBL/GenBank/DDBJ databases">
        <title>High-resolution comparative analysis of great ape genomes.</title>
        <authorList>
            <person name="Pollen A."/>
            <person name="Hastie A."/>
            <person name="Hormozdiari F."/>
            <person name="Dougherty M."/>
            <person name="Liu R."/>
            <person name="Chaisson M."/>
            <person name="Hoppe E."/>
            <person name="Hill C."/>
            <person name="Pang A."/>
            <person name="Hillier L."/>
            <person name="Baker C."/>
            <person name="Armstrong J."/>
            <person name="Shendure J."/>
            <person name="Paten B."/>
            <person name="Wilson R."/>
            <person name="Chao H."/>
            <person name="Schneider V."/>
            <person name="Ventura M."/>
            <person name="Kronenberg Z."/>
            <person name="Murali S."/>
            <person name="Gordon D."/>
            <person name="Cantsilieris S."/>
            <person name="Munson K."/>
            <person name="Nelson B."/>
            <person name="Raja A."/>
            <person name="Underwood J."/>
            <person name="Diekhans M."/>
            <person name="Fiddes I."/>
            <person name="Haussler D."/>
            <person name="Eichler E."/>
        </authorList>
    </citation>
    <scope>NUCLEOTIDE SEQUENCE [LARGE SCALE GENOMIC DNA]</scope>
    <source>
        <strain evidence="4">Yerkes chimp pedigree #C0471</strain>
    </source>
</reference>
<evidence type="ECO:0000313" key="5">
    <source>
        <dbReference type="Proteomes" id="UP000236370"/>
    </source>
</evidence>
<dbReference type="GO" id="GO:0016787">
    <property type="term" value="F:hydrolase activity"/>
    <property type="evidence" value="ECO:0007669"/>
    <property type="project" value="UniProtKB-KW"/>
</dbReference>
<gene>
    <name evidence="4" type="ORF">CK820_G0004160</name>
</gene>
<feature type="non-terminal residue" evidence="4">
    <location>
        <position position="1"/>
    </location>
</feature>
<dbReference type="Proteomes" id="UP000236370">
    <property type="component" value="Unassembled WGS sequence"/>
</dbReference>